<feature type="transmembrane region" description="Helical" evidence="1">
    <location>
        <begin position="48"/>
        <end position="69"/>
    </location>
</feature>
<feature type="transmembrane region" description="Helical" evidence="1">
    <location>
        <begin position="76"/>
        <end position="96"/>
    </location>
</feature>
<evidence type="ECO:0000313" key="4">
    <source>
        <dbReference type="Proteomes" id="UP000507470"/>
    </source>
</evidence>
<dbReference type="SUPFAM" id="SSF90112">
    <property type="entry name" value="Neurotransmitter-gated ion-channel transmembrane pore"/>
    <property type="match status" value="1"/>
</dbReference>
<dbReference type="EMBL" id="CACVKT020007170">
    <property type="protein sequence ID" value="CAC5406085.1"/>
    <property type="molecule type" value="Genomic_DNA"/>
</dbReference>
<dbReference type="Gene3D" id="1.20.58.390">
    <property type="entry name" value="Neurotransmitter-gated ion-channel transmembrane domain"/>
    <property type="match status" value="1"/>
</dbReference>
<dbReference type="GO" id="GO:0015074">
    <property type="term" value="P:DNA integration"/>
    <property type="evidence" value="ECO:0007669"/>
    <property type="project" value="InterPro"/>
</dbReference>
<reference evidence="3 4" key="1">
    <citation type="submission" date="2020-06" db="EMBL/GenBank/DDBJ databases">
        <authorList>
            <person name="Li R."/>
            <person name="Bekaert M."/>
        </authorList>
    </citation>
    <scope>NUCLEOTIDE SEQUENCE [LARGE SCALE GENOMIC DNA]</scope>
    <source>
        <strain evidence="4">wild</strain>
    </source>
</reference>
<dbReference type="Proteomes" id="UP000507470">
    <property type="component" value="Unassembled WGS sequence"/>
</dbReference>
<proteinExistence type="predicted"/>
<dbReference type="GO" id="GO:0003676">
    <property type="term" value="F:nucleic acid binding"/>
    <property type="evidence" value="ECO:0007669"/>
    <property type="project" value="InterPro"/>
</dbReference>
<evidence type="ECO:0000313" key="3">
    <source>
        <dbReference type="EMBL" id="CAC5406085.1"/>
    </source>
</evidence>
<dbReference type="PANTHER" id="PTHR37984:SF15">
    <property type="entry name" value="INTEGRASE CATALYTIC DOMAIN-CONTAINING PROTEIN"/>
    <property type="match status" value="1"/>
</dbReference>
<evidence type="ECO:0000256" key="1">
    <source>
        <dbReference type="SAM" id="Phobius"/>
    </source>
</evidence>
<gene>
    <name evidence="3" type="ORF">MCOR_39698</name>
</gene>
<keyword evidence="1" id="KW-0472">Membrane</keyword>
<name>A0A6J8DDH2_MYTCO</name>
<dbReference type="PANTHER" id="PTHR37984">
    <property type="entry name" value="PROTEIN CBG26694"/>
    <property type="match status" value="1"/>
</dbReference>
<dbReference type="InterPro" id="IPR036397">
    <property type="entry name" value="RNaseH_sf"/>
</dbReference>
<dbReference type="CDD" id="cd19051">
    <property type="entry name" value="LGIC_TM_cation"/>
    <property type="match status" value="1"/>
</dbReference>
<dbReference type="InterPro" id="IPR038050">
    <property type="entry name" value="Neuro_actylchol_rec"/>
</dbReference>
<dbReference type="GO" id="GO:0006811">
    <property type="term" value="P:monoatomic ion transport"/>
    <property type="evidence" value="ECO:0007669"/>
    <property type="project" value="InterPro"/>
</dbReference>
<dbReference type="FunFam" id="3.30.420.10:FF:000032">
    <property type="entry name" value="Retrovirus-related Pol polyprotein from transposon 297-like Protein"/>
    <property type="match status" value="1"/>
</dbReference>
<keyword evidence="1" id="KW-0812">Transmembrane</keyword>
<dbReference type="InterPro" id="IPR006029">
    <property type="entry name" value="Neurotrans-gated_channel_TM"/>
</dbReference>
<dbReference type="Gene3D" id="3.30.420.10">
    <property type="entry name" value="Ribonuclease H-like superfamily/Ribonuclease H"/>
    <property type="match status" value="1"/>
</dbReference>
<dbReference type="GO" id="GO:0016020">
    <property type="term" value="C:membrane"/>
    <property type="evidence" value="ECO:0007669"/>
    <property type="project" value="InterPro"/>
</dbReference>
<dbReference type="InterPro" id="IPR050951">
    <property type="entry name" value="Retrovirus_Pol_polyprotein"/>
</dbReference>
<dbReference type="PROSITE" id="PS50994">
    <property type="entry name" value="INTEGRASE"/>
    <property type="match status" value="1"/>
</dbReference>
<dbReference type="AlphaFoldDB" id="A0A6J8DDH2"/>
<keyword evidence="4" id="KW-1185">Reference proteome</keyword>
<keyword evidence="1" id="KW-1133">Transmembrane helix</keyword>
<organism evidence="3 4">
    <name type="scientific">Mytilus coruscus</name>
    <name type="common">Sea mussel</name>
    <dbReference type="NCBI Taxonomy" id="42192"/>
    <lineage>
        <taxon>Eukaryota</taxon>
        <taxon>Metazoa</taxon>
        <taxon>Spiralia</taxon>
        <taxon>Lophotrochozoa</taxon>
        <taxon>Mollusca</taxon>
        <taxon>Bivalvia</taxon>
        <taxon>Autobranchia</taxon>
        <taxon>Pteriomorphia</taxon>
        <taxon>Mytilida</taxon>
        <taxon>Mytiloidea</taxon>
        <taxon>Mytilidae</taxon>
        <taxon>Mytilinae</taxon>
        <taxon>Mytilus</taxon>
    </lineage>
</organism>
<dbReference type="InterPro" id="IPR001584">
    <property type="entry name" value="Integrase_cat-core"/>
</dbReference>
<dbReference type="InterPro" id="IPR012337">
    <property type="entry name" value="RNaseH-like_sf"/>
</dbReference>
<accession>A0A6J8DDH2</accession>
<dbReference type="InterPro" id="IPR036719">
    <property type="entry name" value="Neuro-gated_channel_TM_sf"/>
</dbReference>
<evidence type="ECO:0000259" key="2">
    <source>
        <dbReference type="PROSITE" id="PS50994"/>
    </source>
</evidence>
<dbReference type="Pfam" id="PF02932">
    <property type="entry name" value="Neur_chan_memb"/>
    <property type="match status" value="1"/>
</dbReference>
<dbReference type="Pfam" id="PF00665">
    <property type="entry name" value="rve"/>
    <property type="match status" value="1"/>
</dbReference>
<feature type="domain" description="Integrase catalytic" evidence="2">
    <location>
        <begin position="162"/>
        <end position="331"/>
    </location>
</feature>
<feature type="transmembrane region" description="Helical" evidence="1">
    <location>
        <begin position="21"/>
        <end position="42"/>
    </location>
</feature>
<protein>
    <recommendedName>
        <fullName evidence="2">Integrase catalytic domain-containing protein</fullName>
    </recommendedName>
</protein>
<dbReference type="OrthoDB" id="10047254at2759"/>
<dbReference type="SUPFAM" id="SSF53098">
    <property type="entry name" value="Ribonuclease H-like"/>
    <property type="match status" value="1"/>
</dbReference>
<sequence length="382" mass="43159">MIIAHSTSQYKLNANRICYTIMVVFPTFLFGFLNPLVFIVPVDTGERIGLAITLLLSYAIFLTLASVSVPATSNPMCALLIVMIVIITVSGILLYGTTITIKYHYKKKADDIWSPLKGLTRWTLKKKLYSVESADFEENIPVTQNEVVDHQNKKAKSVMPELMPVPCGKRVWGKIGIDLIGPFLDSEKKPISTNGYRYVITMIDYLSKWPEAYPLYAKKTEEVADKLTETIYRYGHPDVIISDCGGEFNSRITTKLMNKYGIKHINTAPYHPQANGFVENFNQTIKAMINKVVTNNGCDCDMQLNKALFAYRTSVHKSSKYTPFEVMFVRKPVFPNEAALGAVSAEAEDTIDEETIEMLHNKRKQIEDTVKTSIDRAQKQQK</sequence>